<dbReference type="PANTHER" id="PTHR43649:SF12">
    <property type="entry name" value="DIACETYLCHITOBIOSE BINDING PROTEIN DASA"/>
    <property type="match status" value="1"/>
</dbReference>
<dbReference type="PANTHER" id="PTHR43649">
    <property type="entry name" value="ARABINOSE-BINDING PROTEIN-RELATED"/>
    <property type="match status" value="1"/>
</dbReference>
<organism evidence="3 4">
    <name type="scientific">Lachnoclostridium phytofermentans</name>
    <dbReference type="NCBI Taxonomy" id="66219"/>
    <lineage>
        <taxon>Bacteria</taxon>
        <taxon>Bacillati</taxon>
        <taxon>Bacillota</taxon>
        <taxon>Clostridia</taxon>
        <taxon>Lachnospirales</taxon>
        <taxon>Lachnospiraceae</taxon>
    </lineage>
</organism>
<evidence type="ECO:0000313" key="4">
    <source>
        <dbReference type="Proteomes" id="UP000262969"/>
    </source>
</evidence>
<feature type="compositionally biased region" description="Low complexity" evidence="1">
    <location>
        <begin position="32"/>
        <end position="50"/>
    </location>
</feature>
<feature type="signal peptide" evidence="2">
    <location>
        <begin position="1"/>
        <end position="24"/>
    </location>
</feature>
<comment type="caution">
    <text evidence="3">The sequence shown here is derived from an EMBL/GenBank/DDBJ whole genome shotgun (WGS) entry which is preliminary data.</text>
</comment>
<dbReference type="InterPro" id="IPR050490">
    <property type="entry name" value="Bact_solute-bd_prot1"/>
</dbReference>
<accession>A0A3D2XBV9</accession>
<protein>
    <submittedName>
        <fullName evidence="3">ABC transporter substrate-binding protein</fullName>
    </submittedName>
</protein>
<dbReference type="EMBL" id="DPVV01000617">
    <property type="protein sequence ID" value="HCL04434.1"/>
    <property type="molecule type" value="Genomic_DNA"/>
</dbReference>
<dbReference type="PROSITE" id="PS51257">
    <property type="entry name" value="PROKAR_LIPOPROTEIN"/>
    <property type="match status" value="1"/>
</dbReference>
<feature type="chain" id="PRO_5038785567" evidence="2">
    <location>
        <begin position="25"/>
        <end position="468"/>
    </location>
</feature>
<dbReference type="Proteomes" id="UP000262969">
    <property type="component" value="Unassembled WGS sequence"/>
</dbReference>
<evidence type="ECO:0000256" key="1">
    <source>
        <dbReference type="SAM" id="MobiDB-lite"/>
    </source>
</evidence>
<reference evidence="3 4" key="1">
    <citation type="journal article" date="2018" name="Nat. Biotechnol.">
        <title>A standardized bacterial taxonomy based on genome phylogeny substantially revises the tree of life.</title>
        <authorList>
            <person name="Parks D.H."/>
            <person name="Chuvochina M."/>
            <person name="Waite D.W."/>
            <person name="Rinke C."/>
            <person name="Skarshewski A."/>
            <person name="Chaumeil P.A."/>
            <person name="Hugenholtz P."/>
        </authorList>
    </citation>
    <scope>NUCLEOTIDE SEQUENCE [LARGE SCALE GENOMIC DNA]</scope>
    <source>
        <strain evidence="3">UBA11728</strain>
    </source>
</reference>
<dbReference type="SUPFAM" id="SSF53850">
    <property type="entry name" value="Periplasmic binding protein-like II"/>
    <property type="match status" value="1"/>
</dbReference>
<dbReference type="AlphaFoldDB" id="A0A3D2XBV9"/>
<name>A0A3D2XBV9_9FIRM</name>
<dbReference type="Gene3D" id="3.40.190.10">
    <property type="entry name" value="Periplasmic binding protein-like II"/>
    <property type="match status" value="1"/>
</dbReference>
<sequence>MRLKTALKRGFALSLATVMVLSTAGCGKSDNTKGNSNGNTPTGTEGTESSQKPNSDKPFDGVTVKWALTDNAATGSETKEMVELIKEKTGINVEFYITPTSKAGEMDKVLVSLMAGEAIDIIGRTPLQLEEFYKAAVLESIDDLAKADNYDMSAIYGDKIVKFDDNKSYAMPAEKDIWLTYYNKKIFDDANIPYPTAEGWTWEKYVETAKKLNNPEKNIWGSFMSDDVACNYMLATQKGVSAYKADGTANFDDPAYADAAKWFFGLGNDLKIQPSCIDLASGTYPYNSFMVNGNIGMYVYGGWVASALSDKTKYPRDWELGILPMPYPEGSDASSLTITSCYAIPKTSKNKEAAFEAIKTICEYKYTLGYGRVPAKILTEDEAKTYIESSLLPRFKDDNLTVDDFMKGWFDNSRLYLSEKIMGTADTTIGQIYTEEGQLYGQGQKSLEDTMKSIQDRANEAIKEASEK</sequence>
<gene>
    <name evidence="3" type="ORF">DHW61_18840</name>
</gene>
<evidence type="ECO:0000313" key="3">
    <source>
        <dbReference type="EMBL" id="HCL04434.1"/>
    </source>
</evidence>
<evidence type="ECO:0000256" key="2">
    <source>
        <dbReference type="SAM" id="SignalP"/>
    </source>
</evidence>
<feature type="region of interest" description="Disordered" evidence="1">
    <location>
        <begin position="26"/>
        <end position="58"/>
    </location>
</feature>
<keyword evidence="2" id="KW-0732">Signal</keyword>
<proteinExistence type="predicted"/>